<sequence>MNDCTPYPVTLLFYYCCRYGEIGEMMNGRNLQN</sequence>
<dbReference type="EMBL" id="BK015274">
    <property type="protein sequence ID" value="DAD99098.1"/>
    <property type="molecule type" value="Genomic_DNA"/>
</dbReference>
<proteinExistence type="predicted"/>
<protein>
    <submittedName>
        <fullName evidence="1">Uncharacterized protein</fullName>
    </submittedName>
</protein>
<reference evidence="1" key="1">
    <citation type="journal article" date="2021" name="Proc. Natl. Acad. Sci. U.S.A.">
        <title>A Catalog of Tens of Thousands of Viruses from Human Metagenomes Reveals Hidden Associations with Chronic Diseases.</title>
        <authorList>
            <person name="Tisza M.J."/>
            <person name="Buck C.B."/>
        </authorList>
    </citation>
    <scope>NUCLEOTIDE SEQUENCE</scope>
    <source>
        <strain evidence="1">Ct4Ap70</strain>
    </source>
</reference>
<organism evidence="1">
    <name type="scientific">Siphoviridae sp. ct4Ap70</name>
    <dbReference type="NCBI Taxonomy" id="2825328"/>
    <lineage>
        <taxon>Viruses</taxon>
        <taxon>Duplodnaviria</taxon>
        <taxon>Heunggongvirae</taxon>
        <taxon>Uroviricota</taxon>
        <taxon>Caudoviricetes</taxon>
    </lineage>
</organism>
<name>A0A8S5NY01_9CAUD</name>
<accession>A0A8S5NY01</accession>
<evidence type="ECO:0000313" key="1">
    <source>
        <dbReference type="EMBL" id="DAD99098.1"/>
    </source>
</evidence>